<sequence>MNLPEIKPYEEQAIDTVVSVINRAKELLGIRQTLKQLAKTREHFSPRAIVHTTNLKCPLVKSGEELIRHAIEKDWKITEILMYTLIYIGGSQDECSQYYYFEVIFSQPSLAYPIPQSTASVFFRIEDKHVEAAENKPAPVMTFRVEGHRLDHDIRHTILPADWLLGVIKMKANLFERIEHLQLF</sequence>
<dbReference type="AlphaFoldDB" id="A0A821TKM9"/>
<dbReference type="PANTHER" id="PTHR35075:SF1">
    <property type="entry name" value="A-KINASE ANCHOR PROTEIN 14"/>
    <property type="match status" value="1"/>
</dbReference>
<dbReference type="EMBL" id="CAJOBZ010000025">
    <property type="protein sequence ID" value="CAF4877372.1"/>
    <property type="molecule type" value="Genomic_DNA"/>
</dbReference>
<gene>
    <name evidence="1" type="ORF">PMACD_LOCUS9289</name>
</gene>
<dbReference type="Pfam" id="PF14469">
    <property type="entry name" value="AKAP28"/>
    <property type="match status" value="1"/>
</dbReference>
<dbReference type="InterPro" id="IPR053084">
    <property type="entry name" value="AKAP"/>
</dbReference>
<accession>A0A821TKM9</accession>
<dbReference type="OrthoDB" id="2148342at2759"/>
<proteinExistence type="predicted"/>
<evidence type="ECO:0000313" key="1">
    <source>
        <dbReference type="EMBL" id="CAF4877372.1"/>
    </source>
</evidence>
<evidence type="ECO:0000313" key="2">
    <source>
        <dbReference type="Proteomes" id="UP000663880"/>
    </source>
</evidence>
<organism evidence="1 2">
    <name type="scientific">Pieris macdunnoughi</name>
    <dbReference type="NCBI Taxonomy" id="345717"/>
    <lineage>
        <taxon>Eukaryota</taxon>
        <taxon>Metazoa</taxon>
        <taxon>Ecdysozoa</taxon>
        <taxon>Arthropoda</taxon>
        <taxon>Hexapoda</taxon>
        <taxon>Insecta</taxon>
        <taxon>Pterygota</taxon>
        <taxon>Neoptera</taxon>
        <taxon>Endopterygota</taxon>
        <taxon>Lepidoptera</taxon>
        <taxon>Glossata</taxon>
        <taxon>Ditrysia</taxon>
        <taxon>Papilionoidea</taxon>
        <taxon>Pieridae</taxon>
        <taxon>Pierinae</taxon>
        <taxon>Pieris</taxon>
    </lineage>
</organism>
<comment type="caution">
    <text evidence="1">The sequence shown here is derived from an EMBL/GenBank/DDBJ whole genome shotgun (WGS) entry which is preliminary data.</text>
</comment>
<dbReference type="Proteomes" id="UP000663880">
    <property type="component" value="Unassembled WGS sequence"/>
</dbReference>
<dbReference type="InterPro" id="IPR025663">
    <property type="entry name" value="AKAP_28"/>
</dbReference>
<dbReference type="PANTHER" id="PTHR35075">
    <property type="entry name" value="A-KINASE ANCHOR PROTEIN 14"/>
    <property type="match status" value="1"/>
</dbReference>
<name>A0A821TKM9_9NEOP</name>
<keyword evidence="2" id="KW-1185">Reference proteome</keyword>
<protein>
    <submittedName>
        <fullName evidence="1">Uncharacterized protein</fullName>
    </submittedName>
</protein>
<reference evidence="1" key="1">
    <citation type="submission" date="2021-02" db="EMBL/GenBank/DDBJ databases">
        <authorList>
            <person name="Steward A R."/>
        </authorList>
    </citation>
    <scope>NUCLEOTIDE SEQUENCE</scope>
</reference>
<dbReference type="GO" id="GO:0034237">
    <property type="term" value="F:protein kinase A regulatory subunit binding"/>
    <property type="evidence" value="ECO:0007669"/>
    <property type="project" value="TreeGrafter"/>
</dbReference>
<dbReference type="GO" id="GO:0005952">
    <property type="term" value="C:cAMP-dependent protein kinase complex"/>
    <property type="evidence" value="ECO:0007669"/>
    <property type="project" value="TreeGrafter"/>
</dbReference>